<sequence length="63" mass="7462">MGGSVIVKSKISVLRIAEKKLKDLIKQRYCCVFHIFHKYVFNTIYLSNIWYALNRKLEGKNNK</sequence>
<dbReference type="EMBL" id="ASQA01000034">
    <property type="protein sequence ID" value="ETT82626.1"/>
    <property type="molecule type" value="Genomic_DNA"/>
</dbReference>
<protein>
    <submittedName>
        <fullName evidence="1">Uncharacterized protein</fullName>
    </submittedName>
</protein>
<organism evidence="1 2">
    <name type="scientific">Viridibacillus arenosi FSL R5-213</name>
    <dbReference type="NCBI Taxonomy" id="1227360"/>
    <lineage>
        <taxon>Bacteria</taxon>
        <taxon>Bacillati</taxon>
        <taxon>Bacillota</taxon>
        <taxon>Bacilli</taxon>
        <taxon>Bacillales</taxon>
        <taxon>Caryophanaceae</taxon>
        <taxon>Viridibacillus</taxon>
    </lineage>
</organism>
<name>W4ES52_9BACL</name>
<gene>
    <name evidence="1" type="ORF">C176_16597</name>
</gene>
<accession>W4ES52</accession>
<evidence type="ECO:0000313" key="1">
    <source>
        <dbReference type="EMBL" id="ETT82626.1"/>
    </source>
</evidence>
<evidence type="ECO:0000313" key="2">
    <source>
        <dbReference type="Proteomes" id="UP000019062"/>
    </source>
</evidence>
<reference evidence="1 2" key="1">
    <citation type="journal article" date="2014" name="BMC Genomics">
        <title>Genomic comparison of sporeforming bacilli isolated from milk.</title>
        <authorList>
            <person name="Moreno Switt A.I."/>
            <person name="Andrus A.D."/>
            <person name="Ranieri M.L."/>
            <person name="Orsi R.H."/>
            <person name="Ivy R."/>
            <person name="den Bakker H.C."/>
            <person name="Martin N.H."/>
            <person name="Wiedmann M."/>
            <person name="Boor K.J."/>
        </authorList>
    </citation>
    <scope>NUCLEOTIDE SEQUENCE [LARGE SCALE GENOMIC DNA]</scope>
    <source>
        <strain evidence="1 2">FSL R5-213</strain>
    </source>
</reference>
<dbReference type="AlphaFoldDB" id="W4ES52"/>
<dbReference type="Proteomes" id="UP000019062">
    <property type="component" value="Unassembled WGS sequence"/>
</dbReference>
<comment type="caution">
    <text evidence="1">The sequence shown here is derived from an EMBL/GenBank/DDBJ whole genome shotgun (WGS) entry which is preliminary data.</text>
</comment>
<proteinExistence type="predicted"/>
<keyword evidence="2" id="KW-1185">Reference proteome</keyword>